<dbReference type="GO" id="GO:0005856">
    <property type="term" value="C:cytoskeleton"/>
    <property type="evidence" value="ECO:0007669"/>
    <property type="project" value="UniProtKB-ARBA"/>
</dbReference>
<feature type="domain" description="DUF4200" evidence="4">
    <location>
        <begin position="69"/>
        <end position="186"/>
    </location>
</feature>
<dbReference type="InterPro" id="IPR051147">
    <property type="entry name" value="CFAP_domain-containing"/>
</dbReference>
<dbReference type="OrthoDB" id="2134857at2759"/>
<dbReference type="GeneID" id="136798512"/>
<dbReference type="RefSeq" id="XP_066911236.1">
    <property type="nucleotide sequence ID" value="XM_067055135.1"/>
</dbReference>
<sequence>MSANFDSIRFHDQRKRIFVTQLREDEEEVEEETSHGEESNNVIQRFPVVREKAGQLIETGFRTHQKTLLLKRQNELHRVDAEFNQTRSEFKAKMDKYRKQEEHLIRERRKLTERVNNFEKFIDENNAKKTRAVLKYEKESKLKNQKEDELRSMKMNVEKLQNRLSTLKRKIAKYQIYEQFLMSAVDELPEDYLESSDNMVSSLMQRYQTLIEMNESIQEHREVLNEKVKECQQILQDSSYDAAQNLLLHNKELAECRERFEILHNENTEKETNNIQKKQKLISSSEELGEILLAIENLSSFCGSKNVEEKFSTPELKLKLISTYLQDREDVYQMTCQLIQQSLPQQPTQNSSKPSTQSSTRSSRSR</sequence>
<evidence type="ECO:0000259" key="4">
    <source>
        <dbReference type="Pfam" id="PF13863"/>
    </source>
</evidence>
<dbReference type="Pfam" id="PF13863">
    <property type="entry name" value="DUF4200"/>
    <property type="match status" value="1"/>
</dbReference>
<dbReference type="InterPro" id="IPR025252">
    <property type="entry name" value="DUF4200"/>
</dbReference>
<evidence type="ECO:0000256" key="2">
    <source>
        <dbReference type="SAM" id="Coils"/>
    </source>
</evidence>
<reference evidence="5" key="1">
    <citation type="submission" date="2021-01" db="UniProtKB">
        <authorList>
            <consortium name="EnsemblMetazoa"/>
        </authorList>
    </citation>
    <scope>IDENTIFICATION</scope>
</reference>
<keyword evidence="6" id="KW-1185">Reference proteome</keyword>
<feature type="compositionally biased region" description="Low complexity" evidence="3">
    <location>
        <begin position="344"/>
        <end position="366"/>
    </location>
</feature>
<accession>A0A7M5V8N8</accession>
<evidence type="ECO:0000313" key="6">
    <source>
        <dbReference type="Proteomes" id="UP000594262"/>
    </source>
</evidence>
<evidence type="ECO:0000256" key="3">
    <source>
        <dbReference type="SAM" id="MobiDB-lite"/>
    </source>
</evidence>
<evidence type="ECO:0000313" key="5">
    <source>
        <dbReference type="EnsemblMetazoa" id="CLYHEMP005475.2"/>
    </source>
</evidence>
<proteinExistence type="predicted"/>
<protein>
    <recommendedName>
        <fullName evidence="4">DUF4200 domain-containing protein</fullName>
    </recommendedName>
</protein>
<feature type="coiled-coil region" evidence="2">
    <location>
        <begin position="87"/>
        <end position="177"/>
    </location>
</feature>
<dbReference type="RefSeq" id="XP_066911235.1">
    <property type="nucleotide sequence ID" value="XM_067055134.1"/>
</dbReference>
<dbReference type="EnsemblMetazoa" id="CLYHEMT005475.1">
    <property type="protein sequence ID" value="CLYHEMP005475.1"/>
    <property type="gene ID" value="CLYHEMG005475"/>
</dbReference>
<dbReference type="Proteomes" id="UP000594262">
    <property type="component" value="Unplaced"/>
</dbReference>
<evidence type="ECO:0000256" key="1">
    <source>
        <dbReference type="ARBA" id="ARBA00023054"/>
    </source>
</evidence>
<organism evidence="5 6">
    <name type="scientific">Clytia hemisphaerica</name>
    <dbReference type="NCBI Taxonomy" id="252671"/>
    <lineage>
        <taxon>Eukaryota</taxon>
        <taxon>Metazoa</taxon>
        <taxon>Cnidaria</taxon>
        <taxon>Hydrozoa</taxon>
        <taxon>Hydroidolina</taxon>
        <taxon>Leptothecata</taxon>
        <taxon>Obeliida</taxon>
        <taxon>Clytiidae</taxon>
        <taxon>Clytia</taxon>
    </lineage>
</organism>
<feature type="region of interest" description="Disordered" evidence="3">
    <location>
        <begin position="342"/>
        <end position="366"/>
    </location>
</feature>
<dbReference type="AlphaFoldDB" id="A0A7M5V8N8"/>
<dbReference type="PANTHER" id="PTHR21683">
    <property type="entry name" value="COILED-COIL DOMAIN-CONTAINING PROTEIN 42 LIKE-2-LIKE-RELATED"/>
    <property type="match status" value="1"/>
</dbReference>
<name>A0A7M5V8N8_9CNID</name>
<dbReference type="EnsemblMetazoa" id="CLYHEMT005475.2">
    <property type="protein sequence ID" value="CLYHEMP005475.2"/>
    <property type="gene ID" value="CLYHEMG005475"/>
</dbReference>
<dbReference type="PANTHER" id="PTHR21683:SF18">
    <property type="entry name" value="COILED-COIL DOMAIN-CONTAINING PROTEIN 42 HOMOLOG"/>
    <property type="match status" value="1"/>
</dbReference>
<keyword evidence="1 2" id="KW-0175">Coiled coil</keyword>